<keyword evidence="5 9" id="KW-0067">ATP-binding</keyword>
<dbReference type="SUPFAM" id="SSF47323">
    <property type="entry name" value="Anticodon-binding domain of a subclass of class I aminoacyl-tRNA synthetases"/>
    <property type="match status" value="1"/>
</dbReference>
<dbReference type="SMART" id="SM00836">
    <property type="entry name" value="DALR_1"/>
    <property type="match status" value="1"/>
</dbReference>
<evidence type="ECO:0000259" key="10">
    <source>
        <dbReference type="SMART" id="SM00836"/>
    </source>
</evidence>
<dbReference type="Pfam" id="PF00750">
    <property type="entry name" value="tRNA-synt_1d"/>
    <property type="match status" value="1"/>
</dbReference>
<dbReference type="Proteomes" id="UP000242662">
    <property type="component" value="Unassembled WGS sequence"/>
</dbReference>
<evidence type="ECO:0000256" key="2">
    <source>
        <dbReference type="ARBA" id="ARBA00012837"/>
    </source>
</evidence>
<evidence type="ECO:0000256" key="5">
    <source>
        <dbReference type="ARBA" id="ARBA00022840"/>
    </source>
</evidence>
<dbReference type="Gene3D" id="1.10.730.10">
    <property type="entry name" value="Isoleucyl-tRNA Synthetase, Domain 1"/>
    <property type="match status" value="1"/>
</dbReference>
<gene>
    <name evidence="12" type="ORF">SAMN05421737_10873</name>
</gene>
<keyword evidence="13" id="KW-1185">Reference proteome</keyword>
<evidence type="ECO:0000256" key="8">
    <source>
        <dbReference type="ARBA" id="ARBA00049339"/>
    </source>
</evidence>
<dbReference type="GO" id="GO:0004814">
    <property type="term" value="F:arginine-tRNA ligase activity"/>
    <property type="evidence" value="ECO:0007669"/>
    <property type="project" value="UniProtKB-EC"/>
</dbReference>
<dbReference type="AlphaFoldDB" id="A0A1G6LCG1"/>
<evidence type="ECO:0000256" key="1">
    <source>
        <dbReference type="ARBA" id="ARBA00005594"/>
    </source>
</evidence>
<dbReference type="InterPro" id="IPR009080">
    <property type="entry name" value="tRNAsynth_Ia_anticodon-bd"/>
</dbReference>
<dbReference type="SUPFAM" id="SSF55190">
    <property type="entry name" value="Arginyl-tRNA synthetase (ArgRS), N-terminal 'additional' domain"/>
    <property type="match status" value="1"/>
</dbReference>
<proteinExistence type="inferred from homology"/>
<keyword evidence="7 9" id="KW-0030">Aminoacyl-tRNA synthetase</keyword>
<dbReference type="PANTHER" id="PTHR11956:SF5">
    <property type="entry name" value="ARGININE--TRNA LIGASE, CYTOPLASMIC"/>
    <property type="match status" value="1"/>
</dbReference>
<dbReference type="InterPro" id="IPR014729">
    <property type="entry name" value="Rossmann-like_a/b/a_fold"/>
</dbReference>
<comment type="catalytic activity">
    <reaction evidence="8">
        <text>tRNA(Arg) + L-arginine + ATP = L-arginyl-tRNA(Arg) + AMP + diphosphate</text>
        <dbReference type="Rhea" id="RHEA:20301"/>
        <dbReference type="Rhea" id="RHEA-COMP:9658"/>
        <dbReference type="Rhea" id="RHEA-COMP:9673"/>
        <dbReference type="ChEBI" id="CHEBI:30616"/>
        <dbReference type="ChEBI" id="CHEBI:32682"/>
        <dbReference type="ChEBI" id="CHEBI:33019"/>
        <dbReference type="ChEBI" id="CHEBI:78442"/>
        <dbReference type="ChEBI" id="CHEBI:78513"/>
        <dbReference type="ChEBI" id="CHEBI:456215"/>
        <dbReference type="EC" id="6.1.1.19"/>
    </reaction>
</comment>
<evidence type="ECO:0000256" key="7">
    <source>
        <dbReference type="ARBA" id="ARBA00023146"/>
    </source>
</evidence>
<evidence type="ECO:0000313" key="13">
    <source>
        <dbReference type="Proteomes" id="UP000242662"/>
    </source>
</evidence>
<feature type="domain" description="Arginyl tRNA synthetase N-terminal" evidence="11">
    <location>
        <begin position="3"/>
        <end position="87"/>
    </location>
</feature>
<dbReference type="InterPro" id="IPR005148">
    <property type="entry name" value="Arg-tRNA-synth_N"/>
</dbReference>
<dbReference type="InterPro" id="IPR036695">
    <property type="entry name" value="Arg-tRNA-synth_N_sf"/>
</dbReference>
<evidence type="ECO:0000256" key="3">
    <source>
        <dbReference type="ARBA" id="ARBA00022598"/>
    </source>
</evidence>
<dbReference type="PANTHER" id="PTHR11956">
    <property type="entry name" value="ARGINYL-TRNA SYNTHETASE"/>
    <property type="match status" value="1"/>
</dbReference>
<keyword evidence="6 9" id="KW-0648">Protein biosynthesis</keyword>
<dbReference type="Pfam" id="PF05746">
    <property type="entry name" value="DALR_1"/>
    <property type="match status" value="1"/>
</dbReference>
<dbReference type="GO" id="GO:0006420">
    <property type="term" value="P:arginyl-tRNA aminoacylation"/>
    <property type="evidence" value="ECO:0007669"/>
    <property type="project" value="InterPro"/>
</dbReference>
<evidence type="ECO:0000256" key="9">
    <source>
        <dbReference type="RuleBase" id="RU363038"/>
    </source>
</evidence>
<dbReference type="GO" id="GO:0005524">
    <property type="term" value="F:ATP binding"/>
    <property type="evidence" value="ECO:0007669"/>
    <property type="project" value="UniProtKB-KW"/>
</dbReference>
<evidence type="ECO:0000256" key="4">
    <source>
        <dbReference type="ARBA" id="ARBA00022741"/>
    </source>
</evidence>
<dbReference type="InterPro" id="IPR008909">
    <property type="entry name" value="DALR_anticod-bd"/>
</dbReference>
<dbReference type="Gene3D" id="3.30.1360.70">
    <property type="entry name" value="Arginyl tRNA synthetase N-terminal domain"/>
    <property type="match status" value="1"/>
</dbReference>
<dbReference type="Gene3D" id="3.40.50.620">
    <property type="entry name" value="HUPs"/>
    <property type="match status" value="1"/>
</dbReference>
<dbReference type="PRINTS" id="PR01038">
    <property type="entry name" value="TRNASYNTHARG"/>
</dbReference>
<comment type="similarity">
    <text evidence="1 9">Belongs to the class-I aminoacyl-tRNA synthetase family.</text>
</comment>
<dbReference type="InterPro" id="IPR035684">
    <property type="entry name" value="ArgRS_core"/>
</dbReference>
<evidence type="ECO:0000259" key="11">
    <source>
        <dbReference type="SMART" id="SM01016"/>
    </source>
</evidence>
<keyword evidence="3 9" id="KW-0436">Ligase</keyword>
<accession>A0A1G6LCG1</accession>
<protein>
    <recommendedName>
        <fullName evidence="2">arginine--tRNA ligase</fullName>
        <ecNumber evidence="2">6.1.1.19</ecNumber>
    </recommendedName>
</protein>
<dbReference type="SUPFAM" id="SSF52374">
    <property type="entry name" value="Nucleotidylyl transferase"/>
    <property type="match status" value="1"/>
</dbReference>
<evidence type="ECO:0000313" key="12">
    <source>
        <dbReference type="EMBL" id="SDC40637.1"/>
    </source>
</evidence>
<dbReference type="STRING" id="1464122.SAMN05421737_10873"/>
<reference evidence="13" key="1">
    <citation type="submission" date="2016-09" db="EMBL/GenBank/DDBJ databases">
        <authorList>
            <person name="Varghese N."/>
            <person name="Submissions S."/>
        </authorList>
    </citation>
    <scope>NUCLEOTIDE SEQUENCE [LARGE SCALE GENOMIC DNA]</scope>
    <source>
        <strain evidence="13">25nlg</strain>
    </source>
</reference>
<dbReference type="EMBL" id="FMYM01000008">
    <property type="protein sequence ID" value="SDC40637.1"/>
    <property type="molecule type" value="Genomic_DNA"/>
</dbReference>
<sequence>MKEQLHDLIATAAANVAGTTLSDWTLEQPAQLAHGDFSTNIALKAARVLKRKPIDIAGDFVAALSEMDTPFLESVEVVQPGFINFFIDWDEALRIQAEAGLTTKQEKVLIEHTSINPNKSAHIGHLRNACIGDTIARLLAYKGKHVEVHNYIDDLGNQLADTLVGLLSPESTRPDEKAVRFGDYCWDVYSSLNEAYEDGRLSTSKREDVLHQLEAGDNHTSWLGYAVANKIAEEHVAEMGEFAIDYDLLVWERHILQRGFWEKAFAALQQTDVFFKETSGPQAGCWVLKTTTTENDDQTSTHQANKVLVRSNGVLTYTAKDIAYHMWKFGLLAEDFTYARKSDKLWTTDTAGQQAAFGHADVAINVIDYRQAYPQQVVKQALAASGFTEAAANLRHVSYGVVSLSKQTAGTLGVALEEGKNVYAMSGRKGIGIKIKELIAHMEEAVRTQSPNASEGMVKKLARAAIRYNMLRYNTTSDIIFDLDEATQVTGNTGIYLMYTYARASSIAKKAQDANIDATGATFKACTDVERAVLKQLAGWPNALAKAERDLEPNVLCTFAFELASLYNRFYAECPVLKAEPDIQSRRLALTKLVREQLETILHVLGLPAEERI</sequence>
<dbReference type="Pfam" id="PF03485">
    <property type="entry name" value="Arg_tRNA_synt_N"/>
    <property type="match status" value="1"/>
</dbReference>
<dbReference type="RefSeq" id="WP_245701207.1">
    <property type="nucleotide sequence ID" value="NZ_FMYM01000008.1"/>
</dbReference>
<dbReference type="FunFam" id="1.10.730.10:FF:000006">
    <property type="entry name" value="Arginyl-tRNA synthetase 2, mitochondrial"/>
    <property type="match status" value="1"/>
</dbReference>
<dbReference type="SMART" id="SM01016">
    <property type="entry name" value="Arg_tRNA_synt_N"/>
    <property type="match status" value="1"/>
</dbReference>
<organism evidence="12 13">
    <name type="scientific">Shouchella lonarensis</name>
    <dbReference type="NCBI Taxonomy" id="1464122"/>
    <lineage>
        <taxon>Bacteria</taxon>
        <taxon>Bacillati</taxon>
        <taxon>Bacillota</taxon>
        <taxon>Bacilli</taxon>
        <taxon>Bacillales</taxon>
        <taxon>Bacillaceae</taxon>
        <taxon>Shouchella</taxon>
    </lineage>
</organism>
<keyword evidence="4 9" id="KW-0547">Nucleotide-binding</keyword>
<dbReference type="EC" id="6.1.1.19" evidence="2"/>
<dbReference type="GO" id="GO:0005737">
    <property type="term" value="C:cytoplasm"/>
    <property type="evidence" value="ECO:0007669"/>
    <property type="project" value="InterPro"/>
</dbReference>
<dbReference type="InterPro" id="IPR001278">
    <property type="entry name" value="Arg-tRNA-ligase"/>
</dbReference>
<name>A0A1G6LCG1_9BACI</name>
<evidence type="ECO:0000256" key="6">
    <source>
        <dbReference type="ARBA" id="ARBA00022917"/>
    </source>
</evidence>
<feature type="domain" description="DALR anticodon binding" evidence="10">
    <location>
        <begin position="497"/>
        <end position="613"/>
    </location>
</feature>